<comment type="caution">
    <text evidence="2">The sequence shown here is derived from an EMBL/GenBank/DDBJ whole genome shotgun (WGS) entry which is preliminary data.</text>
</comment>
<dbReference type="AlphaFoldDB" id="A0A9P8KZ89"/>
<dbReference type="PANTHER" id="PTHR35174:SF4">
    <property type="entry name" value="BLL7163 PROTEIN"/>
    <property type="match status" value="1"/>
</dbReference>
<dbReference type="Pfam" id="PF03795">
    <property type="entry name" value="YCII"/>
    <property type="match status" value="1"/>
</dbReference>
<evidence type="ECO:0000313" key="2">
    <source>
        <dbReference type="EMBL" id="KAH0538693.1"/>
    </source>
</evidence>
<organism evidence="2 3">
    <name type="scientific">Glutinoglossum americanum</name>
    <dbReference type="NCBI Taxonomy" id="1670608"/>
    <lineage>
        <taxon>Eukaryota</taxon>
        <taxon>Fungi</taxon>
        <taxon>Dikarya</taxon>
        <taxon>Ascomycota</taxon>
        <taxon>Pezizomycotina</taxon>
        <taxon>Geoglossomycetes</taxon>
        <taxon>Geoglossales</taxon>
        <taxon>Geoglossaceae</taxon>
        <taxon>Glutinoglossum</taxon>
    </lineage>
</organism>
<dbReference type="Proteomes" id="UP000698800">
    <property type="component" value="Unassembled WGS sequence"/>
</dbReference>
<proteinExistence type="predicted"/>
<reference evidence="2" key="1">
    <citation type="submission" date="2021-03" db="EMBL/GenBank/DDBJ databases">
        <title>Comparative genomics and phylogenomic investigation of the class Geoglossomycetes provide insights into ecological specialization and systematics.</title>
        <authorList>
            <person name="Melie T."/>
            <person name="Pirro S."/>
            <person name="Miller A.N."/>
            <person name="Quandt A."/>
        </authorList>
    </citation>
    <scope>NUCLEOTIDE SEQUENCE</scope>
    <source>
        <strain evidence="2">GBOQ0MN5Z8</strain>
    </source>
</reference>
<keyword evidence="3" id="KW-1185">Reference proteome</keyword>
<dbReference type="EMBL" id="JAGHQL010000099">
    <property type="protein sequence ID" value="KAH0538693.1"/>
    <property type="molecule type" value="Genomic_DNA"/>
</dbReference>
<dbReference type="PANTHER" id="PTHR35174">
    <property type="entry name" value="BLL7171 PROTEIN-RELATED"/>
    <property type="match status" value="1"/>
</dbReference>
<accession>A0A9P8KZ89</accession>
<evidence type="ECO:0000313" key="3">
    <source>
        <dbReference type="Proteomes" id="UP000698800"/>
    </source>
</evidence>
<dbReference type="SUPFAM" id="SSF54909">
    <property type="entry name" value="Dimeric alpha+beta barrel"/>
    <property type="match status" value="1"/>
</dbReference>
<dbReference type="Gene3D" id="3.30.70.1060">
    <property type="entry name" value="Dimeric alpha+beta barrel"/>
    <property type="match status" value="1"/>
</dbReference>
<protein>
    <recommendedName>
        <fullName evidence="1">YCII-related domain-containing protein</fullName>
    </recommendedName>
</protein>
<dbReference type="InterPro" id="IPR005545">
    <property type="entry name" value="YCII"/>
</dbReference>
<gene>
    <name evidence="2" type="ORF">FGG08_004710</name>
</gene>
<name>A0A9P8KZ89_9PEZI</name>
<dbReference type="OrthoDB" id="3933054at2759"/>
<evidence type="ECO:0000259" key="1">
    <source>
        <dbReference type="Pfam" id="PF03795"/>
    </source>
</evidence>
<dbReference type="InterPro" id="IPR011008">
    <property type="entry name" value="Dimeric_a/b-barrel"/>
</dbReference>
<sequence length="135" mass="14681">MRFAVIVRADADREAGILPGSQVITAMTKYNEELSESGVMITAEGFHRSSKGARVTLSGDGTSTVVPGPFPESEVASGFWLLQAGSQDEVIEWVKKCPIGKRRVLEIRQLLGAEDFGEMKAEAQEMFATASYRVP</sequence>
<feature type="domain" description="YCII-related" evidence="1">
    <location>
        <begin position="1"/>
        <end position="110"/>
    </location>
</feature>